<organism evidence="1 2">
    <name type="scientific">Diphasiastrum complanatum</name>
    <name type="common">Issler's clubmoss</name>
    <name type="synonym">Lycopodium complanatum</name>
    <dbReference type="NCBI Taxonomy" id="34168"/>
    <lineage>
        <taxon>Eukaryota</taxon>
        <taxon>Viridiplantae</taxon>
        <taxon>Streptophyta</taxon>
        <taxon>Embryophyta</taxon>
        <taxon>Tracheophyta</taxon>
        <taxon>Lycopodiopsida</taxon>
        <taxon>Lycopodiales</taxon>
        <taxon>Lycopodiaceae</taxon>
        <taxon>Lycopodioideae</taxon>
        <taxon>Diphasiastrum</taxon>
    </lineage>
</organism>
<evidence type="ECO:0000313" key="1">
    <source>
        <dbReference type="EMBL" id="KAJ7558618.1"/>
    </source>
</evidence>
<dbReference type="Proteomes" id="UP001162992">
    <property type="component" value="Chromosome 4"/>
</dbReference>
<proteinExistence type="predicted"/>
<evidence type="ECO:0000313" key="2">
    <source>
        <dbReference type="Proteomes" id="UP001162992"/>
    </source>
</evidence>
<reference evidence="2" key="1">
    <citation type="journal article" date="2024" name="Proc. Natl. Acad. Sci. U.S.A.">
        <title>Extraordinary preservation of gene collinearity over three hundred million years revealed in homosporous lycophytes.</title>
        <authorList>
            <person name="Li C."/>
            <person name="Wickell D."/>
            <person name="Kuo L.Y."/>
            <person name="Chen X."/>
            <person name="Nie B."/>
            <person name="Liao X."/>
            <person name="Peng D."/>
            <person name="Ji J."/>
            <person name="Jenkins J."/>
            <person name="Williams M."/>
            <person name="Shu S."/>
            <person name="Plott C."/>
            <person name="Barry K."/>
            <person name="Rajasekar S."/>
            <person name="Grimwood J."/>
            <person name="Han X."/>
            <person name="Sun S."/>
            <person name="Hou Z."/>
            <person name="He W."/>
            <person name="Dai G."/>
            <person name="Sun C."/>
            <person name="Schmutz J."/>
            <person name="Leebens-Mack J.H."/>
            <person name="Li F.W."/>
            <person name="Wang L."/>
        </authorList>
    </citation>
    <scope>NUCLEOTIDE SEQUENCE [LARGE SCALE GENOMIC DNA]</scope>
    <source>
        <strain evidence="2">cv. PW_Plant_1</strain>
    </source>
</reference>
<protein>
    <submittedName>
        <fullName evidence="1">Uncharacterized protein</fullName>
    </submittedName>
</protein>
<accession>A0ACC2DWI8</accession>
<keyword evidence="2" id="KW-1185">Reference proteome</keyword>
<comment type="caution">
    <text evidence="1">The sequence shown here is derived from an EMBL/GenBank/DDBJ whole genome shotgun (WGS) entry which is preliminary data.</text>
</comment>
<dbReference type="EMBL" id="CM055095">
    <property type="protein sequence ID" value="KAJ7558618.1"/>
    <property type="molecule type" value="Genomic_DNA"/>
</dbReference>
<gene>
    <name evidence="1" type="ORF">O6H91_04G048400</name>
</gene>
<name>A0ACC2DWI8_DIPCM</name>
<sequence>MQQFPSPASTSSFSSFITSSSPSSDGSDELPTLLPPLAIDLKSSPSSSHGCGFCFKLFPQKPGSEPRPPRRMKNHAEHLLSSRQKSPNRPPKAKAGKMCECMAGISGDCAAICCCPLVLLHLLTLVLFKLPAAAARKLIAGIKKRLGPKTKCSDIEAEEGIRPSNLSPCWSCMEYVTEDVVDQTSVKLQDEKFLREYFDCKQLGFGQSS</sequence>